<dbReference type="AlphaFoldDB" id="A0A8H1L247"/>
<proteinExistence type="inferred from homology"/>
<comment type="caution">
    <text evidence="9">The sequence shown here is derived from an EMBL/GenBank/DDBJ whole genome shotgun (WGS) entry which is preliminary data.</text>
</comment>
<protein>
    <submittedName>
        <fullName evidence="9">Type VII secretion integral membrane protein EccD</fullName>
    </submittedName>
</protein>
<evidence type="ECO:0000256" key="7">
    <source>
        <dbReference type="SAM" id="Phobius"/>
    </source>
</evidence>
<feature type="transmembrane region" description="Helical" evidence="7">
    <location>
        <begin position="257"/>
        <end position="277"/>
    </location>
</feature>
<feature type="domain" description="EccD-like transmembrane" evidence="8">
    <location>
        <begin position="119"/>
        <end position="461"/>
    </location>
</feature>
<dbReference type="InterPro" id="IPR006707">
    <property type="entry name" value="T7SS_EccD"/>
</dbReference>
<feature type="transmembrane region" description="Helical" evidence="7">
    <location>
        <begin position="173"/>
        <end position="194"/>
    </location>
</feature>
<feature type="transmembrane region" description="Helical" evidence="7">
    <location>
        <begin position="350"/>
        <end position="366"/>
    </location>
</feature>
<keyword evidence="5 7" id="KW-1133">Transmembrane helix</keyword>
<keyword evidence="3" id="KW-1003">Cell membrane</keyword>
<evidence type="ECO:0000256" key="1">
    <source>
        <dbReference type="ARBA" id="ARBA00004651"/>
    </source>
</evidence>
<feature type="transmembrane region" description="Helical" evidence="7">
    <location>
        <begin position="206"/>
        <end position="225"/>
    </location>
</feature>
<keyword evidence="6 7" id="KW-0472">Membrane</keyword>
<organism evidence="9 10">
    <name type="scientific">Streptomyces albus</name>
    <dbReference type="NCBI Taxonomy" id="1888"/>
    <lineage>
        <taxon>Bacteria</taxon>
        <taxon>Bacillati</taxon>
        <taxon>Actinomycetota</taxon>
        <taxon>Actinomycetes</taxon>
        <taxon>Kitasatosporales</taxon>
        <taxon>Streptomycetaceae</taxon>
        <taxon>Streptomyces</taxon>
    </lineage>
</organism>
<dbReference type="GO" id="GO:0005886">
    <property type="term" value="C:plasma membrane"/>
    <property type="evidence" value="ECO:0007669"/>
    <property type="project" value="UniProtKB-SubCell"/>
</dbReference>
<dbReference type="InterPro" id="IPR044049">
    <property type="entry name" value="EccD_transm"/>
</dbReference>
<keyword evidence="4 7" id="KW-0812">Transmembrane</keyword>
<dbReference type="EMBL" id="RCIY01000120">
    <property type="protein sequence ID" value="TGG74739.1"/>
    <property type="molecule type" value="Genomic_DNA"/>
</dbReference>
<reference evidence="9 10" key="1">
    <citation type="submission" date="2018-10" db="EMBL/GenBank/DDBJ databases">
        <title>Isolation of pseudouridimycin from Streptomyces albus DSM 40763.</title>
        <authorList>
            <person name="Rosenqvist P."/>
            <person name="Metsae-Ketelae M."/>
            <person name="Virta P."/>
        </authorList>
    </citation>
    <scope>NUCLEOTIDE SEQUENCE [LARGE SCALE GENOMIC DNA]</scope>
    <source>
        <strain evidence="9 10">DSM 40763</strain>
    </source>
</reference>
<evidence type="ECO:0000256" key="5">
    <source>
        <dbReference type="ARBA" id="ARBA00022989"/>
    </source>
</evidence>
<evidence type="ECO:0000313" key="9">
    <source>
        <dbReference type="EMBL" id="TGG74739.1"/>
    </source>
</evidence>
<feature type="transmembrane region" description="Helical" evidence="7">
    <location>
        <begin position="315"/>
        <end position="338"/>
    </location>
</feature>
<evidence type="ECO:0000256" key="3">
    <source>
        <dbReference type="ARBA" id="ARBA00022475"/>
    </source>
</evidence>
<comment type="subcellular location">
    <subcellularLocation>
        <location evidence="1">Cell membrane</location>
        <topology evidence="1">Multi-pass membrane protein</topology>
    </subcellularLocation>
</comment>
<dbReference type="InterPro" id="IPR024962">
    <property type="entry name" value="YukD-like"/>
</dbReference>
<comment type="similarity">
    <text evidence="2">Belongs to the EccD/Snm4 family.</text>
</comment>
<feature type="transmembrane region" description="Helical" evidence="7">
    <location>
        <begin position="146"/>
        <end position="166"/>
    </location>
</feature>
<feature type="transmembrane region" description="Helical" evidence="7">
    <location>
        <begin position="122"/>
        <end position="140"/>
    </location>
</feature>
<gene>
    <name evidence="9" type="primary">eccD</name>
    <name evidence="9" type="ORF">D8771_34695</name>
</gene>
<dbReference type="RefSeq" id="WP_037612549.1">
    <property type="nucleotide sequence ID" value="NZ_BNEJ01000017.1"/>
</dbReference>
<dbReference type="PIRSF" id="PIRSF017804">
    <property type="entry name" value="Secretion_EccD1"/>
    <property type="match status" value="1"/>
</dbReference>
<feature type="transmembrane region" description="Helical" evidence="7">
    <location>
        <begin position="432"/>
        <end position="458"/>
    </location>
</feature>
<evidence type="ECO:0000313" key="10">
    <source>
        <dbReference type="Proteomes" id="UP000298111"/>
    </source>
</evidence>
<evidence type="ECO:0000256" key="2">
    <source>
        <dbReference type="ARBA" id="ARBA00006162"/>
    </source>
</evidence>
<dbReference type="Proteomes" id="UP000298111">
    <property type="component" value="Unassembled WGS sequence"/>
</dbReference>
<name>A0A8H1L247_9ACTN</name>
<evidence type="ECO:0000256" key="4">
    <source>
        <dbReference type="ARBA" id="ARBA00022692"/>
    </source>
</evidence>
<dbReference type="Pfam" id="PF19053">
    <property type="entry name" value="EccD"/>
    <property type="match status" value="1"/>
</dbReference>
<evidence type="ECO:0000259" key="8">
    <source>
        <dbReference type="Pfam" id="PF19053"/>
    </source>
</evidence>
<dbReference type="Pfam" id="PF08817">
    <property type="entry name" value="YukD"/>
    <property type="match status" value="1"/>
</dbReference>
<accession>A0A8H1L247</accession>
<sequence>MSDTTVGLCRITIRAPESVFELGIPVDVPLVELMPVLLDYAGDGLDELALEHGGWVLQRLGAPPLDGELTARALELRDGDTLHLRPRNETLPEAAFDDLVDGVGEVLRSRPDSWRPELTRRLLLGLTVSALAGGLVTLLLPGPSALLRAGACAALALLLLACAGIASRAVGDAAGGAALAAVAVPCLGVAGALVPTEGGPEALLGARLLAGGATATGATVLGLAAVAACVPLFLGAFTVTLLTAVTGGLVLTGLDLPAAACVVALAAVVVGGLAPGLSFRLAGLRLPLPPATSEDLQDDIEPHEPRRVTLRAVTASNYLTGLYTGLGVVLAAAVTALATGPATDDWPEPVFAAALSVLLLLHVRSVGSLWQRLAMLLPGAYGLLLSACVTAAGAGPAGRLGMTVGLVAAAAVAAVAAWTVPGRRLVPYWGRAGDLLHTGVAIALIPLALAATGVYHLIRGISG</sequence>
<dbReference type="NCBIfam" id="TIGR03920">
    <property type="entry name" value="T7SS_EccD"/>
    <property type="match status" value="1"/>
</dbReference>
<feature type="transmembrane region" description="Helical" evidence="7">
    <location>
        <begin position="373"/>
        <end position="394"/>
    </location>
</feature>
<dbReference type="GeneID" id="75185506"/>
<dbReference type="PRINTS" id="PR00173">
    <property type="entry name" value="EDTRNSPORT"/>
</dbReference>
<dbReference type="Gene3D" id="3.10.20.90">
    <property type="entry name" value="Phosphatidylinositol 3-kinase Catalytic Subunit, Chain A, domain 1"/>
    <property type="match status" value="1"/>
</dbReference>
<feature type="transmembrane region" description="Helical" evidence="7">
    <location>
        <begin position="232"/>
        <end position="251"/>
    </location>
</feature>
<evidence type="ECO:0000256" key="6">
    <source>
        <dbReference type="ARBA" id="ARBA00023136"/>
    </source>
</evidence>
<feature type="transmembrane region" description="Helical" evidence="7">
    <location>
        <begin position="400"/>
        <end position="420"/>
    </location>
</feature>